<keyword evidence="1" id="KW-0378">Hydrolase</keyword>
<dbReference type="AlphaFoldDB" id="A0A915EF08"/>
<dbReference type="GO" id="GO:0016798">
    <property type="term" value="F:hydrolase activity, acting on glycosyl bonds"/>
    <property type="evidence" value="ECO:0007669"/>
    <property type="project" value="UniProtKB-KW"/>
</dbReference>
<organism evidence="4 5">
    <name type="scientific">Ditylenchus dipsaci</name>
    <dbReference type="NCBI Taxonomy" id="166011"/>
    <lineage>
        <taxon>Eukaryota</taxon>
        <taxon>Metazoa</taxon>
        <taxon>Ecdysozoa</taxon>
        <taxon>Nematoda</taxon>
        <taxon>Chromadorea</taxon>
        <taxon>Rhabditida</taxon>
        <taxon>Tylenchina</taxon>
        <taxon>Tylenchomorpha</taxon>
        <taxon>Sphaerularioidea</taxon>
        <taxon>Anguinidae</taxon>
        <taxon>Anguininae</taxon>
        <taxon>Ditylenchus</taxon>
    </lineage>
</organism>
<sequence>MWSLKTAAVEDGSPAVYVGTFKSDVAWHDYHTFFDAHKWNKGFVIVNNFNLGRYWTSMGPQMTLFAPGAIFRKKNVAVLIELVGQNTFKTETPVISFLEKPIYKTRSHKHPYQYGKLCDTKKNVSIIKDLIFYKGREKNLECLSNITLKSDEEVERHVNDSQRPLLKEKQKILSSIKKRSLQLLQMEIEPVLKAALGLLIVATLLSPANAKPTTPSQSLNLDLTGFMTLLMLLVAIFLWWEGCLGSNSTTSDRSYNVYYVYRSSDDLPNYQKRGLVKVPPSLREDWSKQCLKVRSQKQRRHPDEIHGLRAKCGDFELKFKLCIKREETMSYYTNFLGDQFSDTEAKPLAISKEECTEMVEESTCDYQQLSKFSGDGNNLLNGKAVKTLSSVDEEMPQSTTLRMLLVSSPTWRRLSLQTE</sequence>
<reference evidence="5" key="1">
    <citation type="submission" date="2022-11" db="UniProtKB">
        <authorList>
            <consortium name="WormBaseParasite"/>
        </authorList>
    </citation>
    <scope>IDENTIFICATION</scope>
</reference>
<dbReference type="InterPro" id="IPR048913">
    <property type="entry name" value="BetaGal_gal-bd"/>
</dbReference>
<dbReference type="WBParaSite" id="jg566">
    <property type="protein sequence ID" value="jg566"/>
    <property type="gene ID" value="jg566"/>
</dbReference>
<evidence type="ECO:0000313" key="4">
    <source>
        <dbReference type="Proteomes" id="UP000887574"/>
    </source>
</evidence>
<keyword evidence="2" id="KW-0326">Glycosidase</keyword>
<evidence type="ECO:0000259" key="3">
    <source>
        <dbReference type="Pfam" id="PF21467"/>
    </source>
</evidence>
<evidence type="ECO:0000256" key="2">
    <source>
        <dbReference type="ARBA" id="ARBA00023295"/>
    </source>
</evidence>
<dbReference type="Gene3D" id="2.60.120.260">
    <property type="entry name" value="Galactose-binding domain-like"/>
    <property type="match status" value="1"/>
</dbReference>
<evidence type="ECO:0000256" key="1">
    <source>
        <dbReference type="ARBA" id="ARBA00022801"/>
    </source>
</evidence>
<name>A0A915EF08_9BILA</name>
<accession>A0A915EF08</accession>
<dbReference type="InterPro" id="IPR008979">
    <property type="entry name" value="Galactose-bd-like_sf"/>
</dbReference>
<feature type="domain" description="Beta-galactosidase galactose-binding" evidence="3">
    <location>
        <begin position="14"/>
        <end position="74"/>
    </location>
</feature>
<dbReference type="Pfam" id="PF21467">
    <property type="entry name" value="BetaGal_gal-bd"/>
    <property type="match status" value="1"/>
</dbReference>
<dbReference type="SUPFAM" id="SSF49785">
    <property type="entry name" value="Galactose-binding domain-like"/>
    <property type="match status" value="1"/>
</dbReference>
<proteinExistence type="predicted"/>
<keyword evidence="4" id="KW-1185">Reference proteome</keyword>
<protein>
    <recommendedName>
        <fullName evidence="3">Beta-galactosidase galactose-binding domain-containing protein</fullName>
    </recommendedName>
</protein>
<dbReference type="Proteomes" id="UP000887574">
    <property type="component" value="Unplaced"/>
</dbReference>
<evidence type="ECO:0000313" key="5">
    <source>
        <dbReference type="WBParaSite" id="jg566"/>
    </source>
</evidence>